<sequence length="14" mass="1565">CMFVTLKQLNAAII</sequence>
<evidence type="ECO:0000313" key="2">
    <source>
        <dbReference type="Proteomes" id="UP000265520"/>
    </source>
</evidence>
<dbReference type="Proteomes" id="UP000265520">
    <property type="component" value="Unassembled WGS sequence"/>
</dbReference>
<feature type="non-terminal residue" evidence="1">
    <location>
        <position position="1"/>
    </location>
</feature>
<proteinExistence type="predicted"/>
<accession>A0A392W7U8</accession>
<dbReference type="EMBL" id="LXQA011379197">
    <property type="protein sequence ID" value="MCI95201.1"/>
    <property type="molecule type" value="Genomic_DNA"/>
</dbReference>
<protein>
    <submittedName>
        <fullName evidence="1">Uncharacterized protein</fullName>
    </submittedName>
</protein>
<evidence type="ECO:0000313" key="1">
    <source>
        <dbReference type="EMBL" id="MCI95201.1"/>
    </source>
</evidence>
<comment type="caution">
    <text evidence="1">The sequence shown here is derived from an EMBL/GenBank/DDBJ whole genome shotgun (WGS) entry which is preliminary data.</text>
</comment>
<organism evidence="1 2">
    <name type="scientific">Trifolium medium</name>
    <dbReference type="NCBI Taxonomy" id="97028"/>
    <lineage>
        <taxon>Eukaryota</taxon>
        <taxon>Viridiplantae</taxon>
        <taxon>Streptophyta</taxon>
        <taxon>Embryophyta</taxon>
        <taxon>Tracheophyta</taxon>
        <taxon>Spermatophyta</taxon>
        <taxon>Magnoliopsida</taxon>
        <taxon>eudicotyledons</taxon>
        <taxon>Gunneridae</taxon>
        <taxon>Pentapetalae</taxon>
        <taxon>rosids</taxon>
        <taxon>fabids</taxon>
        <taxon>Fabales</taxon>
        <taxon>Fabaceae</taxon>
        <taxon>Papilionoideae</taxon>
        <taxon>50 kb inversion clade</taxon>
        <taxon>NPAAA clade</taxon>
        <taxon>Hologalegina</taxon>
        <taxon>IRL clade</taxon>
        <taxon>Trifolieae</taxon>
        <taxon>Trifolium</taxon>
    </lineage>
</organism>
<name>A0A392W7U8_9FABA</name>
<keyword evidence="2" id="KW-1185">Reference proteome</keyword>
<reference evidence="1 2" key="1">
    <citation type="journal article" date="2018" name="Front. Plant Sci.">
        <title>Red Clover (Trifolium pratense) and Zigzag Clover (T. medium) - A Picture of Genomic Similarities and Differences.</title>
        <authorList>
            <person name="Dluhosova J."/>
            <person name="Istvanek J."/>
            <person name="Nedelnik J."/>
            <person name="Repkova J."/>
        </authorList>
    </citation>
    <scope>NUCLEOTIDE SEQUENCE [LARGE SCALE GENOMIC DNA]</scope>
    <source>
        <strain evidence="2">cv. 10/8</strain>
        <tissue evidence="1">Leaf</tissue>
    </source>
</reference>